<proteinExistence type="predicted"/>
<dbReference type="EMBL" id="FNIE01000001">
    <property type="protein sequence ID" value="SDM71485.1"/>
    <property type="molecule type" value="Genomic_DNA"/>
</dbReference>
<protein>
    <submittedName>
        <fullName evidence="1">Uncharacterized protein</fullName>
    </submittedName>
</protein>
<keyword evidence="2" id="KW-1185">Reference proteome</keyword>
<dbReference type="OrthoDB" id="7871924at2"/>
<reference evidence="1 2" key="1">
    <citation type="submission" date="2016-10" db="EMBL/GenBank/DDBJ databases">
        <authorList>
            <person name="de Groot N.N."/>
        </authorList>
    </citation>
    <scope>NUCLEOTIDE SEQUENCE [LARGE SCALE GENOMIC DNA]</scope>
    <source>
        <strain evidence="1 2">CGMCC 4.2022</strain>
    </source>
</reference>
<evidence type="ECO:0000313" key="1">
    <source>
        <dbReference type="EMBL" id="SDM71485.1"/>
    </source>
</evidence>
<evidence type="ECO:0000313" key="2">
    <source>
        <dbReference type="Proteomes" id="UP000199341"/>
    </source>
</evidence>
<name>A0A1G9VI43_9ACTN</name>
<dbReference type="AlphaFoldDB" id="A0A1G9VI43"/>
<dbReference type="Proteomes" id="UP000199341">
    <property type="component" value="Unassembled WGS sequence"/>
</dbReference>
<gene>
    <name evidence="1" type="ORF">SAMN05216259_101274</name>
</gene>
<sequence length="155" mass="16951">MSEDVLSVIPTDPHWQPGRAAADRTAMIVAEMAPRLPGGVDVEIDVTWHDKLTVVDCGANLERINCPLCGDSIDTEWWADLLEAYSEDGFATLAIEAPCCGGATSLDALNYDWPCGFARFEIAIWNPERAWFSDEELGALAKALGHPVKQVRAHI</sequence>
<dbReference type="RefSeq" id="WP_093782357.1">
    <property type="nucleotide sequence ID" value="NZ_FNIE01000001.1"/>
</dbReference>
<accession>A0A1G9VI43</accession>
<organism evidence="1 2">
    <name type="scientific">Actinacidiphila guanduensis</name>
    <dbReference type="NCBI Taxonomy" id="310781"/>
    <lineage>
        <taxon>Bacteria</taxon>
        <taxon>Bacillati</taxon>
        <taxon>Actinomycetota</taxon>
        <taxon>Actinomycetes</taxon>
        <taxon>Kitasatosporales</taxon>
        <taxon>Streptomycetaceae</taxon>
        <taxon>Actinacidiphila</taxon>
    </lineage>
</organism>